<evidence type="ECO:0000313" key="1">
    <source>
        <dbReference type="EMBL" id="KAH7909632.1"/>
    </source>
</evidence>
<keyword evidence="2" id="KW-1185">Reference proteome</keyword>
<name>A0ACB8AA83_9AGAM</name>
<sequence>MKFFSVFTVLAASTALAFGSFIELGFPQNGANFHANQEVTAQVILPESMASCIDVGIALAINNCQNGVCPQPSSALGDVLYAGPFTPTNHGNGKFFQNITVTLPDYVQKGEAIFSLTHLCLAGARPTPFLEYRNATVNIV</sequence>
<dbReference type="Proteomes" id="UP000790377">
    <property type="component" value="Unassembled WGS sequence"/>
</dbReference>
<protein>
    <submittedName>
        <fullName evidence="1">Uncharacterized protein</fullName>
    </submittedName>
</protein>
<organism evidence="1 2">
    <name type="scientific">Hygrophoropsis aurantiaca</name>
    <dbReference type="NCBI Taxonomy" id="72124"/>
    <lineage>
        <taxon>Eukaryota</taxon>
        <taxon>Fungi</taxon>
        <taxon>Dikarya</taxon>
        <taxon>Basidiomycota</taxon>
        <taxon>Agaricomycotina</taxon>
        <taxon>Agaricomycetes</taxon>
        <taxon>Agaricomycetidae</taxon>
        <taxon>Boletales</taxon>
        <taxon>Coniophorineae</taxon>
        <taxon>Hygrophoropsidaceae</taxon>
        <taxon>Hygrophoropsis</taxon>
    </lineage>
</organism>
<gene>
    <name evidence="1" type="ORF">BJ138DRAFT_206480</name>
</gene>
<reference evidence="1" key="1">
    <citation type="journal article" date="2021" name="New Phytol.">
        <title>Evolutionary innovations through gain and loss of genes in the ectomycorrhizal Boletales.</title>
        <authorList>
            <person name="Wu G."/>
            <person name="Miyauchi S."/>
            <person name="Morin E."/>
            <person name="Kuo A."/>
            <person name="Drula E."/>
            <person name="Varga T."/>
            <person name="Kohler A."/>
            <person name="Feng B."/>
            <person name="Cao Y."/>
            <person name="Lipzen A."/>
            <person name="Daum C."/>
            <person name="Hundley H."/>
            <person name="Pangilinan J."/>
            <person name="Johnson J."/>
            <person name="Barry K."/>
            <person name="LaButti K."/>
            <person name="Ng V."/>
            <person name="Ahrendt S."/>
            <person name="Min B."/>
            <person name="Choi I.G."/>
            <person name="Park H."/>
            <person name="Plett J.M."/>
            <person name="Magnuson J."/>
            <person name="Spatafora J.W."/>
            <person name="Nagy L.G."/>
            <person name="Henrissat B."/>
            <person name="Grigoriev I.V."/>
            <person name="Yang Z.L."/>
            <person name="Xu J."/>
            <person name="Martin F.M."/>
        </authorList>
    </citation>
    <scope>NUCLEOTIDE SEQUENCE</scope>
    <source>
        <strain evidence="1">ATCC 28755</strain>
    </source>
</reference>
<accession>A0ACB8AA83</accession>
<dbReference type="EMBL" id="MU267749">
    <property type="protein sequence ID" value="KAH7909632.1"/>
    <property type="molecule type" value="Genomic_DNA"/>
</dbReference>
<proteinExistence type="predicted"/>
<evidence type="ECO:0000313" key="2">
    <source>
        <dbReference type="Proteomes" id="UP000790377"/>
    </source>
</evidence>
<comment type="caution">
    <text evidence="1">The sequence shown here is derived from an EMBL/GenBank/DDBJ whole genome shotgun (WGS) entry which is preliminary data.</text>
</comment>